<keyword evidence="1" id="KW-0472">Membrane</keyword>
<dbReference type="InterPro" id="IPR002656">
    <property type="entry name" value="Acyl_transf_3_dom"/>
</dbReference>
<organism evidence="3 5">
    <name type="scientific">Bacteroides clarus</name>
    <dbReference type="NCBI Taxonomy" id="626929"/>
    <lineage>
        <taxon>Bacteria</taxon>
        <taxon>Pseudomonadati</taxon>
        <taxon>Bacteroidota</taxon>
        <taxon>Bacteroidia</taxon>
        <taxon>Bacteroidales</taxon>
        <taxon>Bacteroidaceae</taxon>
        <taxon>Bacteroides</taxon>
    </lineage>
</organism>
<accession>A0A1Y3YV49</accession>
<evidence type="ECO:0000313" key="4">
    <source>
        <dbReference type="EMBL" id="OUP32103.1"/>
    </source>
</evidence>
<evidence type="ECO:0000313" key="6">
    <source>
        <dbReference type="Proteomes" id="UP000196587"/>
    </source>
</evidence>
<feature type="transmembrane region" description="Helical" evidence="1">
    <location>
        <begin position="283"/>
        <end position="304"/>
    </location>
</feature>
<sequence length="314" mass="36684">MVTKRIEWVDITKGIAIFLMVCGHTSIPQSVSNWIWSFHMPLFFIMSGALFNATKYPNFSCFLLKRVHTLVIPYIILSFVVLLINDNVLIVEWLYKGWNNGYALWFIPVLFFAEIYSYFIIHYGHGVKKVLFWAGIIGSTGYLLSFYGIRFWYNVDVSFYACFFYLIGYLLRNRLKQGLFCNWFLIFGILFLNIVLSQICPRTDMASNTCGWYGLNAFNALLGTLAIIMIAKKDVLKKNNIVRTFFVWAGQNTLVILGLSQVVNVQLKFVMENMPMPEFINFIIRHFSLWIILWLLSVIIRKYLPEVIGQKRDR</sequence>
<dbReference type="Pfam" id="PF01757">
    <property type="entry name" value="Acyl_transf_3"/>
    <property type="match status" value="1"/>
</dbReference>
<feature type="domain" description="Acyltransferase 3" evidence="2">
    <location>
        <begin position="7"/>
        <end position="260"/>
    </location>
</feature>
<feature type="transmembrane region" description="Helical" evidence="1">
    <location>
        <begin position="102"/>
        <end position="121"/>
    </location>
</feature>
<feature type="transmembrane region" description="Helical" evidence="1">
    <location>
        <begin position="242"/>
        <end position="263"/>
    </location>
</feature>
<feature type="transmembrane region" description="Helical" evidence="1">
    <location>
        <begin position="179"/>
        <end position="199"/>
    </location>
</feature>
<evidence type="ECO:0000313" key="3">
    <source>
        <dbReference type="EMBL" id="OUO01734.1"/>
    </source>
</evidence>
<proteinExistence type="predicted"/>
<dbReference type="Proteomes" id="UP000196587">
    <property type="component" value="Unassembled WGS sequence"/>
</dbReference>
<reference evidence="5 6" key="1">
    <citation type="submission" date="2017-04" db="EMBL/GenBank/DDBJ databases">
        <title>Function of individual gut microbiota members based on whole genome sequencing of pure cultures obtained from chicken caecum.</title>
        <authorList>
            <person name="Medvecky M."/>
            <person name="Cejkova D."/>
            <person name="Polansky O."/>
            <person name="Karasova D."/>
            <person name="Kubasova T."/>
            <person name="Cizek A."/>
            <person name="Rychlik I."/>
        </authorList>
    </citation>
    <scope>NUCLEOTIDE SEQUENCE [LARGE SCALE GENOMIC DNA]</scope>
    <source>
        <strain evidence="6">An189</strain>
        <strain evidence="5">An43</strain>
    </source>
</reference>
<feature type="transmembrane region" description="Helical" evidence="1">
    <location>
        <begin position="155"/>
        <end position="172"/>
    </location>
</feature>
<comment type="caution">
    <text evidence="3">The sequence shown here is derived from an EMBL/GenBank/DDBJ whole genome shotgun (WGS) entry which is preliminary data.</text>
</comment>
<feature type="transmembrane region" description="Helical" evidence="1">
    <location>
        <begin position="130"/>
        <end position="149"/>
    </location>
</feature>
<dbReference type="PANTHER" id="PTHR37312:SF1">
    <property type="entry name" value="MEMBRANE-BOUND ACYLTRANSFERASE YKRP-RELATED"/>
    <property type="match status" value="1"/>
</dbReference>
<dbReference type="RefSeq" id="WP_087413466.1">
    <property type="nucleotide sequence ID" value="NZ_CAMMFP010000002.1"/>
</dbReference>
<dbReference type="AlphaFoldDB" id="A0A1Y3YV49"/>
<feature type="transmembrane region" description="Helical" evidence="1">
    <location>
        <begin position="34"/>
        <end position="51"/>
    </location>
</feature>
<protein>
    <recommendedName>
        <fullName evidence="2">Acyltransferase 3 domain-containing protein</fullName>
    </recommendedName>
</protein>
<dbReference type="EMBL" id="NFKE01000015">
    <property type="protein sequence ID" value="OUP32103.1"/>
    <property type="molecule type" value="Genomic_DNA"/>
</dbReference>
<evidence type="ECO:0000259" key="2">
    <source>
        <dbReference type="Pfam" id="PF01757"/>
    </source>
</evidence>
<dbReference type="GO" id="GO:0016747">
    <property type="term" value="F:acyltransferase activity, transferring groups other than amino-acyl groups"/>
    <property type="evidence" value="ECO:0007669"/>
    <property type="project" value="InterPro"/>
</dbReference>
<dbReference type="Proteomes" id="UP000195386">
    <property type="component" value="Unassembled WGS sequence"/>
</dbReference>
<gene>
    <name evidence="4" type="ORF">B5F24_15490</name>
    <name evidence="3" type="ORF">B5F97_05770</name>
</gene>
<feature type="transmembrane region" description="Helical" evidence="1">
    <location>
        <begin position="211"/>
        <end position="230"/>
    </location>
</feature>
<evidence type="ECO:0000256" key="1">
    <source>
        <dbReference type="SAM" id="Phobius"/>
    </source>
</evidence>
<dbReference type="EMBL" id="NFII01000004">
    <property type="protein sequence ID" value="OUO01734.1"/>
    <property type="molecule type" value="Genomic_DNA"/>
</dbReference>
<keyword evidence="1" id="KW-0812">Transmembrane</keyword>
<dbReference type="PANTHER" id="PTHR37312">
    <property type="entry name" value="MEMBRANE-BOUND ACYLTRANSFERASE YKRP-RELATED"/>
    <property type="match status" value="1"/>
</dbReference>
<keyword evidence="1" id="KW-1133">Transmembrane helix</keyword>
<evidence type="ECO:0000313" key="5">
    <source>
        <dbReference type="Proteomes" id="UP000195386"/>
    </source>
</evidence>
<dbReference type="InterPro" id="IPR052734">
    <property type="entry name" value="Nod_factor_acetyltransferase"/>
</dbReference>
<reference evidence="3" key="2">
    <citation type="journal article" date="2018" name="BMC Genomics">
        <title>Whole genome sequencing and function prediction of 133 gut anaerobes isolated from chicken caecum in pure cultures.</title>
        <authorList>
            <person name="Medvecky M."/>
            <person name="Cejkova D."/>
            <person name="Polansky O."/>
            <person name="Karasova D."/>
            <person name="Kubasova T."/>
            <person name="Cizek A."/>
            <person name="Rychlik I."/>
        </authorList>
    </citation>
    <scope>NUCLEOTIDE SEQUENCE</scope>
    <source>
        <strain evidence="4">An189</strain>
        <strain evidence="3">An43</strain>
    </source>
</reference>
<name>A0A1Y3YV49_9BACE</name>
<feature type="transmembrane region" description="Helical" evidence="1">
    <location>
        <begin position="71"/>
        <end position="90"/>
    </location>
</feature>